<dbReference type="SUPFAM" id="SSF103473">
    <property type="entry name" value="MFS general substrate transporter"/>
    <property type="match status" value="1"/>
</dbReference>
<dbReference type="EMBL" id="BLBC01000024">
    <property type="protein sequence ID" value="GET47102.1"/>
    <property type="molecule type" value="Genomic_DNA"/>
</dbReference>
<evidence type="ECO:0000313" key="3">
    <source>
        <dbReference type="Proteomes" id="UP000398217"/>
    </source>
</evidence>
<feature type="transmembrane region" description="Helical" evidence="1">
    <location>
        <begin position="47"/>
        <end position="72"/>
    </location>
</feature>
<keyword evidence="3" id="KW-1185">Reference proteome</keyword>
<feature type="transmembrane region" description="Helical" evidence="1">
    <location>
        <begin position="139"/>
        <end position="158"/>
    </location>
</feature>
<keyword evidence="1" id="KW-0472">Membrane</keyword>
<dbReference type="RefSeq" id="WP_155285712.1">
    <property type="nucleotide sequence ID" value="NZ_BLBC01000024.1"/>
</dbReference>
<proteinExistence type="predicted"/>
<accession>A0A5M4BCM0</accession>
<name>A0A5M4BCM0_9FLAO</name>
<keyword evidence="1" id="KW-0812">Transmembrane</keyword>
<gene>
    <name evidence="2" type="ORF">RCZ01_24040</name>
</gene>
<reference evidence="3" key="1">
    <citation type="journal article" date="2020" name="Int. J. Syst. Evol. Microbiol.">
        <title>Capnocytophaga felis sp. nov. isolated from the feline oral cavity.</title>
        <authorList>
            <person name="Suzuki M."/>
            <person name="Umeda K."/>
            <person name="Kimura M."/>
            <person name="Imaoka K."/>
            <person name="Morikawa S."/>
            <person name="Maeda K."/>
        </authorList>
    </citation>
    <scope>NUCLEOTIDE SEQUENCE [LARGE SCALE GENOMIC DNA]</scope>
    <source>
        <strain evidence="3">KC07070</strain>
    </source>
</reference>
<dbReference type="Proteomes" id="UP000398217">
    <property type="component" value="Unassembled WGS sequence"/>
</dbReference>
<keyword evidence="1" id="KW-1133">Transmembrane helix</keyword>
<dbReference type="InterPro" id="IPR036259">
    <property type="entry name" value="MFS_trans_sf"/>
</dbReference>
<evidence type="ECO:0000256" key="1">
    <source>
        <dbReference type="SAM" id="Phobius"/>
    </source>
</evidence>
<feature type="transmembrane region" description="Helical" evidence="1">
    <location>
        <begin position="92"/>
        <end position="114"/>
    </location>
</feature>
<evidence type="ECO:0000313" key="2">
    <source>
        <dbReference type="EMBL" id="GET47102.1"/>
    </source>
</evidence>
<organism evidence="2 3">
    <name type="scientific">Capnocytophaga felis</name>
    <dbReference type="NCBI Taxonomy" id="2267611"/>
    <lineage>
        <taxon>Bacteria</taxon>
        <taxon>Pseudomonadati</taxon>
        <taxon>Bacteroidota</taxon>
        <taxon>Flavobacteriia</taxon>
        <taxon>Flavobacteriales</taxon>
        <taxon>Flavobacteriaceae</taxon>
        <taxon>Capnocytophaga</taxon>
    </lineage>
</organism>
<protein>
    <submittedName>
        <fullName evidence="2">Uncharacterized protein</fullName>
    </submittedName>
</protein>
<dbReference type="AlphaFoldDB" id="A0A5M4BCM0"/>
<sequence>MKSIKKNNSQDYHIVKIKNFREVVQYVYYRFVEYYKRKEGWDSPYKFSGFCLFAFLFIFNIFSIITFLYITILEKYLYRFLELPYKIADYKFGIKLLYGGGIAIISSIILYLLLGKTSYEEIYNKFQKETPKQRKKRKWFIIAYMILTAIIFLVLATIKNWDS</sequence>
<comment type="caution">
    <text evidence="2">The sequence shown here is derived from an EMBL/GenBank/DDBJ whole genome shotgun (WGS) entry which is preliminary data.</text>
</comment>